<dbReference type="InterPro" id="IPR050174">
    <property type="entry name" value="Protocadherin/Cadherin-CA"/>
</dbReference>
<keyword evidence="8" id="KW-0130">Cell adhesion</keyword>
<keyword evidence="5 15" id="KW-0732">Signal</keyword>
<keyword evidence="10 14" id="KW-0472">Membrane</keyword>
<dbReference type="OrthoDB" id="6252479at2759"/>
<feature type="compositionally biased region" description="Basic residues" evidence="13">
    <location>
        <begin position="940"/>
        <end position="950"/>
    </location>
</feature>
<dbReference type="Pfam" id="PF08266">
    <property type="entry name" value="Cadherin_2"/>
    <property type="match status" value="1"/>
</dbReference>
<feature type="non-terminal residue" evidence="17">
    <location>
        <position position="950"/>
    </location>
</feature>
<evidence type="ECO:0000313" key="17">
    <source>
        <dbReference type="EMBL" id="NXD30382.1"/>
    </source>
</evidence>
<dbReference type="InterPro" id="IPR032455">
    <property type="entry name" value="Cadherin_C"/>
</dbReference>
<feature type="domain" description="Cadherin" evidence="16">
    <location>
        <begin position="234"/>
        <end position="341"/>
    </location>
</feature>
<dbReference type="Pfam" id="PF15974">
    <property type="entry name" value="Cadherin_tail"/>
    <property type="match status" value="1"/>
</dbReference>
<feature type="region of interest" description="Disordered" evidence="13">
    <location>
        <begin position="804"/>
        <end position="857"/>
    </location>
</feature>
<dbReference type="InterPro" id="IPR031904">
    <property type="entry name" value="Cadherin_CBD"/>
</dbReference>
<evidence type="ECO:0000259" key="16">
    <source>
        <dbReference type="PROSITE" id="PS50268"/>
    </source>
</evidence>
<dbReference type="CDD" id="cd11304">
    <property type="entry name" value="Cadherin_repeat"/>
    <property type="match status" value="6"/>
</dbReference>
<evidence type="ECO:0000256" key="4">
    <source>
        <dbReference type="ARBA" id="ARBA00022692"/>
    </source>
</evidence>
<dbReference type="FunFam" id="2.60.40.60:FF:000006">
    <property type="entry name" value="Protocadherin alpha 2"/>
    <property type="match status" value="1"/>
</dbReference>
<accession>A0A851UPZ2</accession>
<evidence type="ECO:0000256" key="12">
    <source>
        <dbReference type="PROSITE-ProRule" id="PRU00043"/>
    </source>
</evidence>
<dbReference type="FunFam" id="2.60.40.60:FF:000002">
    <property type="entry name" value="Protocadherin alpha 2"/>
    <property type="match status" value="1"/>
</dbReference>
<feature type="region of interest" description="Disordered" evidence="13">
    <location>
        <begin position="917"/>
        <end position="950"/>
    </location>
</feature>
<organism evidence="17 18">
    <name type="scientific">Elachura formosa</name>
    <name type="common">spotted wren-babbler</name>
    <dbReference type="NCBI Taxonomy" id="1463973"/>
    <lineage>
        <taxon>Eukaryota</taxon>
        <taxon>Metazoa</taxon>
        <taxon>Chordata</taxon>
        <taxon>Craniata</taxon>
        <taxon>Vertebrata</taxon>
        <taxon>Euteleostomi</taxon>
        <taxon>Archelosauria</taxon>
        <taxon>Archosauria</taxon>
        <taxon>Dinosauria</taxon>
        <taxon>Saurischia</taxon>
        <taxon>Theropoda</taxon>
        <taxon>Coelurosauria</taxon>
        <taxon>Aves</taxon>
        <taxon>Neognathae</taxon>
        <taxon>Neoaves</taxon>
        <taxon>Telluraves</taxon>
        <taxon>Australaves</taxon>
        <taxon>Passeriformes</taxon>
        <taxon>Elachuridae</taxon>
        <taxon>Elachura</taxon>
    </lineage>
</organism>
<feature type="domain" description="Cadherin" evidence="16">
    <location>
        <begin position="125"/>
        <end position="233"/>
    </location>
</feature>
<evidence type="ECO:0000256" key="11">
    <source>
        <dbReference type="ARBA" id="ARBA00023180"/>
    </source>
</evidence>
<sequence length="950" mass="102372">AWKWQVLSLFLLCGWGWGSGQIHYSVVEESELGTVVGNVARDLGLKVEELPGRRLRLGSEESLHYFAVRLDSGALVVSQRLDRERLCGAAASCVLWVQVVTENPLQLFRLEVEILDLNDNSPSFPTAHRTLRIAESATVAARFPLESAQDPDVGTNAVSSYRLSPNSHFSLDVKQQPDGKLFPELVLERALDREEQPEVQLVLTAVDGGSPARSGTAQITVQVLDVNDNAPTFDHTTYKVKVPENTPVGAVLLRVNASDPDEGPNGETQYSFGVHTSDAVRRLFTLDPRSGEVRVRGALDFEESRFYEIYVRAHDGGVPEMEGNCVLQVQVEDANDNPPEVLLTSLLNPVPEDTPPETVVGLFNVRDRDSGANGDVSLEISPDVPFVIRSLQNHFSLVTQKSLDRESTSQYTVVLIAKDGGSPALTTTLTLLLNISDVNDNPPRFSQPSYDAFLQENNPPGSLLCTVSASDPDDGDNSRLVYSIEGGQVQDAPISSFVHINPDNGNLYAQRTFDFELLQVLPVSVVVRDSGSPPLYANVTVYIFVLDQNDHPPTILHPASDSDVLAPHRVPLSAPPGYLVAKVTAVDADAGHNAWLSYRLLPQSTDPSLFHVSLYTGEVRTARAFQDSDMAVQQLAVLVTDNGDPPLSTTATITVALEEAALEESFKPQDFLAGAKEKPDLTFYLIIALAAVSTVALATVTLLAARCLRRRGRAAVSPYCCCWLSDSPSRDFCKHSSPKLQLSSDGTLKYMEVTLRPTDSPSRRYSTCYSPGSERSDFTFLRPCPTPATLPRDSGVFLRDRGQVSGVAGTGSGGAGPAGGGGAAAPQAQPNTDWRFSQTQRPGTSGSQNGEEAGAWPNNQFDTEMLQAMILASANEAADGNSTLGGGNGTMGLSARYGPQFTLQHVPDYRQNVYIPGSNATLTSAGGKRDAKNAAPAGGNKKKSGKKEKK</sequence>
<evidence type="ECO:0000313" key="18">
    <source>
        <dbReference type="Proteomes" id="UP000623542"/>
    </source>
</evidence>
<feature type="compositionally biased region" description="Gly residues" evidence="13">
    <location>
        <begin position="808"/>
        <end position="823"/>
    </location>
</feature>
<feature type="signal peptide" evidence="15">
    <location>
        <begin position="1"/>
        <end position="20"/>
    </location>
</feature>
<keyword evidence="4 14" id="KW-0812">Transmembrane</keyword>
<evidence type="ECO:0000256" key="14">
    <source>
        <dbReference type="SAM" id="Phobius"/>
    </source>
</evidence>
<feature type="domain" description="Cadherin" evidence="16">
    <location>
        <begin position="570"/>
        <end position="670"/>
    </location>
</feature>
<dbReference type="PANTHER" id="PTHR24028:SF349">
    <property type="entry name" value="PROTOCADHERIN GAMMA-C5"/>
    <property type="match status" value="1"/>
</dbReference>
<keyword evidence="9 14" id="KW-1133">Transmembrane helix</keyword>
<dbReference type="Pfam" id="PF16492">
    <property type="entry name" value="Cadherin_C_2"/>
    <property type="match status" value="1"/>
</dbReference>
<dbReference type="PROSITE" id="PS00232">
    <property type="entry name" value="CADHERIN_1"/>
    <property type="match status" value="3"/>
</dbReference>
<dbReference type="FunFam" id="2.60.40.60:FF:000004">
    <property type="entry name" value="Protocadherin 1 gamma 2"/>
    <property type="match status" value="1"/>
</dbReference>
<dbReference type="Gene3D" id="2.60.40.60">
    <property type="entry name" value="Cadherins"/>
    <property type="match status" value="6"/>
</dbReference>
<feature type="transmembrane region" description="Helical" evidence="14">
    <location>
        <begin position="681"/>
        <end position="705"/>
    </location>
</feature>
<dbReference type="PRINTS" id="PR00205">
    <property type="entry name" value="CADHERIN"/>
</dbReference>
<dbReference type="GO" id="GO:0005886">
    <property type="term" value="C:plasma membrane"/>
    <property type="evidence" value="ECO:0007669"/>
    <property type="project" value="UniProtKB-SubCell"/>
</dbReference>
<protein>
    <submittedName>
        <fullName evidence="17">PCDGM protein</fullName>
    </submittedName>
</protein>
<dbReference type="InterPro" id="IPR002126">
    <property type="entry name" value="Cadherin-like_dom"/>
</dbReference>
<evidence type="ECO:0000256" key="8">
    <source>
        <dbReference type="ARBA" id="ARBA00022889"/>
    </source>
</evidence>
<feature type="domain" description="Cadherin" evidence="16">
    <location>
        <begin position="446"/>
        <end position="555"/>
    </location>
</feature>
<feature type="domain" description="Cadherin" evidence="16">
    <location>
        <begin position="350"/>
        <end position="445"/>
    </location>
</feature>
<comment type="subcellular location">
    <subcellularLocation>
        <location evidence="2">Cell membrane</location>
        <topology evidence="2">Single-pass type I membrane protein</topology>
    </subcellularLocation>
</comment>
<dbReference type="AlphaFoldDB" id="A0A851UPZ2"/>
<dbReference type="GO" id="GO:0007156">
    <property type="term" value="P:homophilic cell adhesion via plasma membrane adhesion molecules"/>
    <property type="evidence" value="ECO:0007669"/>
    <property type="project" value="InterPro"/>
</dbReference>
<dbReference type="InterPro" id="IPR020894">
    <property type="entry name" value="Cadherin_CS"/>
</dbReference>
<proteinExistence type="predicted"/>
<dbReference type="SMART" id="SM00112">
    <property type="entry name" value="CA"/>
    <property type="match status" value="6"/>
</dbReference>
<dbReference type="InterPro" id="IPR015919">
    <property type="entry name" value="Cadherin-like_sf"/>
</dbReference>
<keyword evidence="18" id="KW-1185">Reference proteome</keyword>
<keyword evidence="7 12" id="KW-0106">Calcium</keyword>
<feature type="chain" id="PRO_5032617442" evidence="15">
    <location>
        <begin position="21"/>
        <end position="950"/>
    </location>
</feature>
<name>A0A851UPZ2_9PASS</name>
<keyword evidence="11" id="KW-0325">Glycoprotein</keyword>
<evidence type="ECO:0000256" key="7">
    <source>
        <dbReference type="ARBA" id="ARBA00022837"/>
    </source>
</evidence>
<feature type="compositionally biased region" description="Polar residues" evidence="13">
    <location>
        <begin position="829"/>
        <end position="850"/>
    </location>
</feature>
<keyword evidence="6" id="KW-0677">Repeat</keyword>
<evidence type="ECO:0000256" key="13">
    <source>
        <dbReference type="SAM" id="MobiDB-lite"/>
    </source>
</evidence>
<dbReference type="Pfam" id="PF00028">
    <property type="entry name" value="Cadherin"/>
    <property type="match status" value="5"/>
</dbReference>
<dbReference type="PROSITE" id="PS50268">
    <property type="entry name" value="CADHERIN_2"/>
    <property type="match status" value="6"/>
</dbReference>
<dbReference type="InterPro" id="IPR013164">
    <property type="entry name" value="Cadherin_N"/>
</dbReference>
<dbReference type="Proteomes" id="UP000623542">
    <property type="component" value="Unassembled WGS sequence"/>
</dbReference>
<evidence type="ECO:0000256" key="1">
    <source>
        <dbReference type="ARBA" id="ARBA00003436"/>
    </source>
</evidence>
<evidence type="ECO:0000256" key="3">
    <source>
        <dbReference type="ARBA" id="ARBA00022475"/>
    </source>
</evidence>
<dbReference type="EMBL" id="WBNG01001339">
    <property type="protein sequence ID" value="NXD30382.1"/>
    <property type="molecule type" value="Genomic_DNA"/>
</dbReference>
<comment type="caution">
    <text evidence="17">The sequence shown here is derived from an EMBL/GenBank/DDBJ whole genome shotgun (WGS) entry which is preliminary data.</text>
</comment>
<feature type="non-terminal residue" evidence="17">
    <location>
        <position position="1"/>
    </location>
</feature>
<evidence type="ECO:0000256" key="10">
    <source>
        <dbReference type="ARBA" id="ARBA00023136"/>
    </source>
</evidence>
<dbReference type="SUPFAM" id="SSF49313">
    <property type="entry name" value="Cadherin-like"/>
    <property type="match status" value="6"/>
</dbReference>
<keyword evidence="3" id="KW-1003">Cell membrane</keyword>
<evidence type="ECO:0000256" key="15">
    <source>
        <dbReference type="SAM" id="SignalP"/>
    </source>
</evidence>
<dbReference type="FunFam" id="2.60.40.60:FF:000018">
    <property type="entry name" value="Protocadherin gamma c3"/>
    <property type="match status" value="1"/>
</dbReference>
<gene>
    <name evidence="17" type="primary">Pcdhgc5_0</name>
    <name evidence="17" type="ORF">ELAFOR_R03766</name>
</gene>
<evidence type="ECO:0000256" key="2">
    <source>
        <dbReference type="ARBA" id="ARBA00004251"/>
    </source>
</evidence>
<evidence type="ECO:0000256" key="9">
    <source>
        <dbReference type="ARBA" id="ARBA00022989"/>
    </source>
</evidence>
<dbReference type="GO" id="GO:0005509">
    <property type="term" value="F:calcium ion binding"/>
    <property type="evidence" value="ECO:0007669"/>
    <property type="project" value="UniProtKB-UniRule"/>
</dbReference>
<dbReference type="FunFam" id="2.60.40.60:FF:000129">
    <property type="entry name" value="protocadherin alpha-C2 isoform X1"/>
    <property type="match status" value="1"/>
</dbReference>
<feature type="domain" description="Cadherin" evidence="16">
    <location>
        <begin position="58"/>
        <end position="124"/>
    </location>
</feature>
<evidence type="ECO:0000256" key="6">
    <source>
        <dbReference type="ARBA" id="ARBA00022737"/>
    </source>
</evidence>
<dbReference type="PANTHER" id="PTHR24028">
    <property type="entry name" value="CADHERIN-87A"/>
    <property type="match status" value="1"/>
</dbReference>
<comment type="function">
    <text evidence="1">Potential calcium-dependent cell-adhesion protein. May be involved in the establishment and maintenance of specific neuronal connections in the brain.</text>
</comment>
<evidence type="ECO:0000256" key="5">
    <source>
        <dbReference type="ARBA" id="ARBA00022729"/>
    </source>
</evidence>
<dbReference type="FunFam" id="2.60.40.60:FF:000001">
    <property type="entry name" value="Protocadherin alpha 2"/>
    <property type="match status" value="1"/>
</dbReference>
<reference evidence="17" key="1">
    <citation type="submission" date="2019-09" db="EMBL/GenBank/DDBJ databases">
        <title>Bird 10,000 Genomes (B10K) Project - Family phase.</title>
        <authorList>
            <person name="Zhang G."/>
        </authorList>
    </citation>
    <scope>NUCLEOTIDE SEQUENCE</scope>
    <source>
        <strain evidence="17">B10K-IZCAS-20218</strain>
        <tissue evidence="17">Blood</tissue>
    </source>
</reference>